<reference evidence="1 2" key="1">
    <citation type="submission" date="2018-08" db="EMBL/GenBank/DDBJ databases">
        <title>A genome reference for cultivated species of the human gut microbiota.</title>
        <authorList>
            <person name="Zou Y."/>
            <person name="Xue W."/>
            <person name="Luo G."/>
        </authorList>
    </citation>
    <scope>NUCLEOTIDE SEQUENCE [LARGE SCALE GENOMIC DNA]</scope>
    <source>
        <strain evidence="1 2">AM42-30</strain>
    </source>
</reference>
<dbReference type="RefSeq" id="WP_118030373.1">
    <property type="nucleotide sequence ID" value="NZ_QSFV01000013.1"/>
</dbReference>
<dbReference type="Proteomes" id="UP000285740">
    <property type="component" value="Unassembled WGS sequence"/>
</dbReference>
<organism evidence="1 2">
    <name type="scientific">Eubacterium ventriosum</name>
    <dbReference type="NCBI Taxonomy" id="39496"/>
    <lineage>
        <taxon>Bacteria</taxon>
        <taxon>Bacillati</taxon>
        <taxon>Bacillota</taxon>
        <taxon>Clostridia</taxon>
        <taxon>Eubacteriales</taxon>
        <taxon>Eubacteriaceae</taxon>
        <taxon>Eubacterium</taxon>
    </lineage>
</organism>
<dbReference type="AlphaFoldDB" id="A0A413T7E1"/>
<evidence type="ECO:0000313" key="2">
    <source>
        <dbReference type="Proteomes" id="UP000285740"/>
    </source>
</evidence>
<comment type="caution">
    <text evidence="1">The sequence shown here is derived from an EMBL/GenBank/DDBJ whole genome shotgun (WGS) entry which is preliminary data.</text>
</comment>
<dbReference type="EMBL" id="QSFV01000013">
    <property type="protein sequence ID" value="RHA80829.1"/>
    <property type="molecule type" value="Genomic_DNA"/>
</dbReference>
<accession>A0A413T7E1</accession>
<sequence>MIKQLKTILGRYVKKKKIVTEIPERAITNETDNYDISVRKYKNIPLYTEEEMEKAPIDDSDEVRYECLGRQVINGYVGLYKGKWIVGRRRDGCIVKTCKDLLFDSLDPEKEKRNRHILEVQNKALLGEDIANEIFCKFTYDIEKQDIFALHVTLEREYVENEIIEDSGTYGGIHFVPIDNIDLCANKGNTYYGNKIALLKPISDEVYYEYMEDTFVGNKVYITKVMYLSSVETWKYLSQLTVSLREHKEKLCQYLKGLENLLPEEDYTSSIKFIEEL</sequence>
<name>A0A413T7E1_9FIRM</name>
<proteinExistence type="predicted"/>
<evidence type="ECO:0000313" key="1">
    <source>
        <dbReference type="EMBL" id="RHA80829.1"/>
    </source>
</evidence>
<protein>
    <submittedName>
        <fullName evidence="1">Uncharacterized protein</fullName>
    </submittedName>
</protein>
<gene>
    <name evidence="1" type="ORF">DW918_05460</name>
</gene>